<evidence type="ECO:0000313" key="3">
    <source>
        <dbReference type="Proteomes" id="UP000813824"/>
    </source>
</evidence>
<reference evidence="2" key="1">
    <citation type="journal article" date="2021" name="New Phytol.">
        <title>Evolutionary innovations through gain and loss of genes in the ectomycorrhizal Boletales.</title>
        <authorList>
            <person name="Wu G."/>
            <person name="Miyauchi S."/>
            <person name="Morin E."/>
            <person name="Kuo A."/>
            <person name="Drula E."/>
            <person name="Varga T."/>
            <person name="Kohler A."/>
            <person name="Feng B."/>
            <person name="Cao Y."/>
            <person name="Lipzen A."/>
            <person name="Daum C."/>
            <person name="Hundley H."/>
            <person name="Pangilinan J."/>
            <person name="Johnson J."/>
            <person name="Barry K."/>
            <person name="LaButti K."/>
            <person name="Ng V."/>
            <person name="Ahrendt S."/>
            <person name="Min B."/>
            <person name="Choi I.G."/>
            <person name="Park H."/>
            <person name="Plett J.M."/>
            <person name="Magnuson J."/>
            <person name="Spatafora J.W."/>
            <person name="Nagy L.G."/>
            <person name="Henrissat B."/>
            <person name="Grigoriev I.V."/>
            <person name="Yang Z.L."/>
            <person name="Xu J."/>
            <person name="Martin F.M."/>
        </authorList>
    </citation>
    <scope>NUCLEOTIDE SEQUENCE</scope>
    <source>
        <strain evidence="2">KKN 215</strain>
    </source>
</reference>
<name>A0A8K0UR08_9AGAR</name>
<evidence type="ECO:0000256" key="1">
    <source>
        <dbReference type="SAM" id="SignalP"/>
    </source>
</evidence>
<feature type="signal peptide" evidence="1">
    <location>
        <begin position="1"/>
        <end position="25"/>
    </location>
</feature>
<feature type="chain" id="PRO_5035446901" evidence="1">
    <location>
        <begin position="26"/>
        <end position="154"/>
    </location>
</feature>
<keyword evidence="1" id="KW-0732">Signal</keyword>
<sequence>MFNRFSTKFCSLIVLGAVLVGAVPAHISARQVGDLQCNIDRVKVTGSVFQALQTTRSLTQQLQNDAAGTALLTTINQGLLGAEDGIADLVTALFAGQTAPESAVDQVGGGLTLAFDAASNITSADPAVTDSVNKLKNELLQASFAGDNVLDECH</sequence>
<evidence type="ECO:0000313" key="2">
    <source>
        <dbReference type="EMBL" id="KAH8102138.1"/>
    </source>
</evidence>
<dbReference type="EMBL" id="JAEVFJ010000010">
    <property type="protein sequence ID" value="KAH8102138.1"/>
    <property type="molecule type" value="Genomic_DNA"/>
</dbReference>
<dbReference type="AlphaFoldDB" id="A0A8K0UR08"/>
<gene>
    <name evidence="2" type="ORF">BXZ70DRAFT_930442</name>
</gene>
<accession>A0A8K0UR08</accession>
<organism evidence="2 3">
    <name type="scientific">Cristinia sonorae</name>
    <dbReference type="NCBI Taxonomy" id="1940300"/>
    <lineage>
        <taxon>Eukaryota</taxon>
        <taxon>Fungi</taxon>
        <taxon>Dikarya</taxon>
        <taxon>Basidiomycota</taxon>
        <taxon>Agaricomycotina</taxon>
        <taxon>Agaricomycetes</taxon>
        <taxon>Agaricomycetidae</taxon>
        <taxon>Agaricales</taxon>
        <taxon>Pleurotineae</taxon>
        <taxon>Stephanosporaceae</taxon>
        <taxon>Cristinia</taxon>
    </lineage>
</organism>
<dbReference type="OrthoDB" id="3178264at2759"/>
<proteinExistence type="predicted"/>
<comment type="caution">
    <text evidence="2">The sequence shown here is derived from an EMBL/GenBank/DDBJ whole genome shotgun (WGS) entry which is preliminary data.</text>
</comment>
<protein>
    <submittedName>
        <fullName evidence="2">Uncharacterized protein</fullName>
    </submittedName>
</protein>
<keyword evidence="3" id="KW-1185">Reference proteome</keyword>
<dbReference type="Proteomes" id="UP000813824">
    <property type="component" value="Unassembled WGS sequence"/>
</dbReference>